<dbReference type="InterPro" id="IPR028889">
    <property type="entry name" value="USP"/>
</dbReference>
<name>S2J1D8_MUCC1</name>
<keyword evidence="6 7" id="KW-0788">Thiol protease</keyword>
<dbReference type="PANTHER" id="PTHR21646:SF95">
    <property type="entry name" value="UBIQUITIN CARBOXYL-TERMINAL HYDROLASE 4-RELATED"/>
    <property type="match status" value="1"/>
</dbReference>
<dbReference type="GO" id="GO:0004843">
    <property type="term" value="F:cysteine-type deubiquitinase activity"/>
    <property type="evidence" value="ECO:0007669"/>
    <property type="project" value="UniProtKB-UniRule"/>
</dbReference>
<evidence type="ECO:0000256" key="7">
    <source>
        <dbReference type="RuleBase" id="RU366025"/>
    </source>
</evidence>
<dbReference type="STRING" id="1220926.S2J1D8"/>
<dbReference type="SUPFAM" id="SSF140856">
    <property type="entry name" value="USP8 N-terminal domain-like"/>
    <property type="match status" value="1"/>
</dbReference>
<dbReference type="Pfam" id="PF00443">
    <property type="entry name" value="UCH"/>
    <property type="match status" value="1"/>
</dbReference>
<keyword evidence="5 7" id="KW-0378">Hydrolase</keyword>
<comment type="catalytic activity">
    <reaction evidence="1 7">
        <text>Thiol-dependent hydrolysis of ester, thioester, amide, peptide and isopeptide bonds formed by the C-terminal Gly of ubiquitin (a 76-residue protein attached to proteins as an intracellular targeting signal).</text>
        <dbReference type="EC" id="3.4.19.12"/>
    </reaction>
</comment>
<dbReference type="InterPro" id="IPR050185">
    <property type="entry name" value="Ub_carboxyl-term_hydrolase"/>
</dbReference>
<dbReference type="InterPro" id="IPR015063">
    <property type="entry name" value="USP8_dimer"/>
</dbReference>
<feature type="domain" description="Rhodanese" evidence="9">
    <location>
        <begin position="230"/>
        <end position="348"/>
    </location>
</feature>
<evidence type="ECO:0000256" key="5">
    <source>
        <dbReference type="ARBA" id="ARBA00022801"/>
    </source>
</evidence>
<dbReference type="OMA" id="IICAFAR"/>
<dbReference type="AlphaFoldDB" id="S2J1D8"/>
<dbReference type="Pfam" id="PF00581">
    <property type="entry name" value="Rhodanese"/>
    <property type="match status" value="1"/>
</dbReference>
<dbReference type="PROSITE" id="PS00972">
    <property type="entry name" value="USP_1"/>
    <property type="match status" value="1"/>
</dbReference>
<dbReference type="Gene3D" id="1.20.58.80">
    <property type="entry name" value="Phosphotransferase system, lactose/cellobiose-type IIA subunit"/>
    <property type="match status" value="1"/>
</dbReference>
<comment type="similarity">
    <text evidence="2 7">Belongs to the peptidase C19 family.</text>
</comment>
<gene>
    <name evidence="11" type="ORF">HMPREF1544_09869</name>
</gene>
<evidence type="ECO:0000256" key="2">
    <source>
        <dbReference type="ARBA" id="ARBA00009085"/>
    </source>
</evidence>
<reference evidence="12" key="1">
    <citation type="submission" date="2013-05" db="EMBL/GenBank/DDBJ databases">
        <title>The Genome sequence of Mucor circinelloides f. circinelloides 1006PhL.</title>
        <authorList>
            <consortium name="The Broad Institute Genomics Platform"/>
            <person name="Cuomo C."/>
            <person name="Earl A."/>
            <person name="Findley K."/>
            <person name="Lee S.C."/>
            <person name="Walker B."/>
            <person name="Young S."/>
            <person name="Zeng Q."/>
            <person name="Gargeya S."/>
            <person name="Fitzgerald M."/>
            <person name="Haas B."/>
            <person name="Abouelleil A."/>
            <person name="Allen A.W."/>
            <person name="Alvarado L."/>
            <person name="Arachchi H.M."/>
            <person name="Berlin A.M."/>
            <person name="Chapman S.B."/>
            <person name="Gainer-Dewar J."/>
            <person name="Goldberg J."/>
            <person name="Griggs A."/>
            <person name="Gujja S."/>
            <person name="Hansen M."/>
            <person name="Howarth C."/>
            <person name="Imamovic A."/>
            <person name="Ireland A."/>
            <person name="Larimer J."/>
            <person name="McCowan C."/>
            <person name="Murphy C."/>
            <person name="Pearson M."/>
            <person name="Poon T.W."/>
            <person name="Priest M."/>
            <person name="Roberts A."/>
            <person name="Saif S."/>
            <person name="Shea T."/>
            <person name="Sisk P."/>
            <person name="Sykes S."/>
            <person name="Wortman J."/>
            <person name="Nusbaum C."/>
            <person name="Birren B."/>
        </authorList>
    </citation>
    <scope>NUCLEOTIDE SEQUENCE [LARGE SCALE GENOMIC DNA]</scope>
    <source>
        <strain evidence="12">1006PhL</strain>
    </source>
</reference>
<dbReference type="Gene3D" id="3.40.250.10">
    <property type="entry name" value="Rhodanese-like domain"/>
    <property type="match status" value="1"/>
</dbReference>
<dbReference type="EMBL" id="KE124073">
    <property type="protein sequence ID" value="EPB83394.1"/>
    <property type="molecule type" value="Genomic_DNA"/>
</dbReference>
<dbReference type="InterPro" id="IPR001394">
    <property type="entry name" value="Peptidase_C19_UCH"/>
</dbReference>
<dbReference type="GO" id="GO:0006508">
    <property type="term" value="P:proteolysis"/>
    <property type="evidence" value="ECO:0007669"/>
    <property type="project" value="UniProtKB-KW"/>
</dbReference>
<dbReference type="Pfam" id="PF08969">
    <property type="entry name" value="USP8_dimer"/>
    <property type="match status" value="1"/>
</dbReference>
<dbReference type="OrthoDB" id="292964at2759"/>
<dbReference type="Gene3D" id="3.90.70.10">
    <property type="entry name" value="Cysteine proteinases"/>
    <property type="match status" value="1"/>
</dbReference>
<feature type="region of interest" description="Disordered" evidence="8">
    <location>
        <begin position="388"/>
        <end position="428"/>
    </location>
</feature>
<dbReference type="SUPFAM" id="SSF52821">
    <property type="entry name" value="Rhodanese/Cell cycle control phosphatase"/>
    <property type="match status" value="1"/>
</dbReference>
<evidence type="ECO:0000313" key="12">
    <source>
        <dbReference type="Proteomes" id="UP000014254"/>
    </source>
</evidence>
<dbReference type="InterPro" id="IPR018200">
    <property type="entry name" value="USP_CS"/>
</dbReference>
<dbReference type="InParanoid" id="S2J1D8"/>
<organism evidence="11 12">
    <name type="scientific">Mucor circinelloides f. circinelloides (strain 1006PhL)</name>
    <name type="common">Mucormycosis agent</name>
    <name type="synonym">Calyptromyces circinelloides</name>
    <dbReference type="NCBI Taxonomy" id="1220926"/>
    <lineage>
        <taxon>Eukaryota</taxon>
        <taxon>Fungi</taxon>
        <taxon>Fungi incertae sedis</taxon>
        <taxon>Mucoromycota</taxon>
        <taxon>Mucoromycotina</taxon>
        <taxon>Mucoromycetes</taxon>
        <taxon>Mucorales</taxon>
        <taxon>Mucorineae</taxon>
        <taxon>Mucoraceae</taxon>
        <taxon>Mucor</taxon>
    </lineage>
</organism>
<keyword evidence="4 7" id="KW-0833">Ubl conjugation pathway</keyword>
<keyword evidence="12" id="KW-1185">Reference proteome</keyword>
<dbReference type="PROSITE" id="PS00973">
    <property type="entry name" value="USP_2"/>
    <property type="match status" value="1"/>
</dbReference>
<proteinExistence type="inferred from homology"/>
<evidence type="ECO:0000259" key="9">
    <source>
        <dbReference type="PROSITE" id="PS50206"/>
    </source>
</evidence>
<evidence type="ECO:0000256" key="8">
    <source>
        <dbReference type="SAM" id="MobiDB-lite"/>
    </source>
</evidence>
<evidence type="ECO:0000256" key="4">
    <source>
        <dbReference type="ARBA" id="ARBA00022786"/>
    </source>
</evidence>
<dbReference type="SUPFAM" id="SSF54001">
    <property type="entry name" value="Cysteine proteinases"/>
    <property type="match status" value="1"/>
</dbReference>
<dbReference type="PROSITE" id="PS50235">
    <property type="entry name" value="USP_3"/>
    <property type="match status" value="1"/>
</dbReference>
<feature type="domain" description="USP" evidence="10">
    <location>
        <begin position="559"/>
        <end position="905"/>
    </location>
</feature>
<dbReference type="InterPro" id="IPR038765">
    <property type="entry name" value="Papain-like_cys_pep_sf"/>
</dbReference>
<protein>
    <recommendedName>
        <fullName evidence="7">Ubiquitin carboxyl-terminal hydrolase</fullName>
        <ecNumber evidence="7">3.4.19.12</ecNumber>
    </recommendedName>
</protein>
<dbReference type="PANTHER" id="PTHR21646">
    <property type="entry name" value="UBIQUITIN CARBOXYL-TERMINAL HYDROLASE"/>
    <property type="match status" value="1"/>
</dbReference>
<feature type="compositionally biased region" description="Polar residues" evidence="8">
    <location>
        <begin position="394"/>
        <end position="411"/>
    </location>
</feature>
<accession>S2J1D8</accession>
<dbReference type="CDD" id="cd02674">
    <property type="entry name" value="Peptidase_C19R"/>
    <property type="match status" value="1"/>
</dbReference>
<dbReference type="VEuPathDB" id="FungiDB:HMPREF1544_09869"/>
<keyword evidence="3 7" id="KW-0645">Protease</keyword>
<dbReference type="Proteomes" id="UP000014254">
    <property type="component" value="Unassembled WGS sequence"/>
</dbReference>
<dbReference type="EC" id="3.4.19.12" evidence="7"/>
<dbReference type="PROSITE" id="PS50206">
    <property type="entry name" value="RHODANESE_3"/>
    <property type="match status" value="1"/>
</dbReference>
<sequence>MSTSLNSHVDIQHRPSSMIDDLRQRAFVDKADTEVYGVNRWVNSVIKLYEQGDLAILNNDLESAYISYMRGCSIMVEIIKFHSCYHQVRQDPVFLGLKKRTNEEIFALLQDLALRIEAWYRLSRQQNQLQQPYYNNPHFNATTQTASYAYIPSHDPRNYPHYSLNDLPVAAVPSTQMPQNSMNQLVQQTANLKLSENNVIQLPSWTSNQFSDMPVIEPIELAKLITTKTNPPSVLMIDVRTREAFKNGCIKHQWIIQVEPVVLQHDVMTVKIQESLLQNPEAEQTLFAERARFDLVVYYDQNSKALETAYKPAFNMRRALESGQLKHPPKMLVGGFDAWMSTVGERGIYRFPIQKEKKHWFKSSSSSSSNSTHSSKDHDMHNSLYDYFTGKGLHQNNHHQTIQPYNSNPISKPQPLPTAPRKESQTTRYPELLVPNEIASQTKEISPIPPSYPKLHRRRTFIDNPFNGFTTTTSKLYDVPPMAYHHGQTTPPPPAPIAASTNIQMQTRPSSAEPTVSISRPSALAEFHHVSTNNIHYSSSPVISSSFSQLNSVVTIGTTGLKNLGNTCYMNSIVQCLSGTIPLARYLTSGVYRQHINKVNKKGTGGALVESFAVLVRSMWSENYKFISPMTFRETIMRFAPLFRNNDQHDSQEFLIFLLDGLHEDLNANSSKQQPSVPDDAEFERLPDWQASTLSWDRYLATNSSIIVSLFQGQYRSRLICHTCKHTSTTYNTFMSLSLPIPSKKLRLSSVTLYQCLDYFVKEETLDKEDAWRCPKCQKKRKATKQLTLTKLPDVLLIHLKRFSMDGHFRNKLDATVRCATRGLDLSGYVPMSMTPSPPQDRPLFVYDLYAVSNHYGSISGGHYTACVRDGYSDKWHYFDDSKMYLVEESKVVTKAAYNLFYVRSKIK</sequence>
<dbReference type="eggNOG" id="KOG1868">
    <property type="taxonomic scope" value="Eukaryota"/>
</dbReference>
<dbReference type="InterPro" id="IPR036873">
    <property type="entry name" value="Rhodanese-like_dom_sf"/>
</dbReference>
<evidence type="ECO:0000256" key="6">
    <source>
        <dbReference type="ARBA" id="ARBA00022807"/>
    </source>
</evidence>
<evidence type="ECO:0000256" key="1">
    <source>
        <dbReference type="ARBA" id="ARBA00000707"/>
    </source>
</evidence>
<evidence type="ECO:0000313" key="11">
    <source>
        <dbReference type="EMBL" id="EPB83394.1"/>
    </source>
</evidence>
<evidence type="ECO:0000256" key="3">
    <source>
        <dbReference type="ARBA" id="ARBA00022670"/>
    </source>
</evidence>
<dbReference type="GO" id="GO:0016579">
    <property type="term" value="P:protein deubiquitination"/>
    <property type="evidence" value="ECO:0007669"/>
    <property type="project" value="InterPro"/>
</dbReference>
<evidence type="ECO:0000259" key="10">
    <source>
        <dbReference type="PROSITE" id="PS50235"/>
    </source>
</evidence>
<dbReference type="InterPro" id="IPR001763">
    <property type="entry name" value="Rhodanese-like_dom"/>
</dbReference>